<dbReference type="AlphaFoldDB" id="A0AAV4NL76"/>
<evidence type="ECO:0000313" key="3">
    <source>
        <dbReference type="Proteomes" id="UP001054945"/>
    </source>
</evidence>
<proteinExistence type="predicted"/>
<gene>
    <name evidence="2" type="ORF">CEXT_601891</name>
</gene>
<accession>A0AAV4NL76</accession>
<organism evidence="2 3">
    <name type="scientific">Caerostris extrusa</name>
    <name type="common">Bark spider</name>
    <name type="synonym">Caerostris bankana</name>
    <dbReference type="NCBI Taxonomy" id="172846"/>
    <lineage>
        <taxon>Eukaryota</taxon>
        <taxon>Metazoa</taxon>
        <taxon>Ecdysozoa</taxon>
        <taxon>Arthropoda</taxon>
        <taxon>Chelicerata</taxon>
        <taxon>Arachnida</taxon>
        <taxon>Araneae</taxon>
        <taxon>Araneomorphae</taxon>
        <taxon>Entelegynae</taxon>
        <taxon>Araneoidea</taxon>
        <taxon>Araneidae</taxon>
        <taxon>Caerostris</taxon>
    </lineage>
</organism>
<comment type="caution">
    <text evidence="2">The sequence shown here is derived from an EMBL/GenBank/DDBJ whole genome shotgun (WGS) entry which is preliminary data.</text>
</comment>
<keyword evidence="3" id="KW-1185">Reference proteome</keyword>
<reference evidence="2 3" key="1">
    <citation type="submission" date="2021-06" db="EMBL/GenBank/DDBJ databases">
        <title>Caerostris extrusa draft genome.</title>
        <authorList>
            <person name="Kono N."/>
            <person name="Arakawa K."/>
        </authorList>
    </citation>
    <scope>NUCLEOTIDE SEQUENCE [LARGE SCALE GENOMIC DNA]</scope>
</reference>
<evidence type="ECO:0000313" key="2">
    <source>
        <dbReference type="EMBL" id="GIX84239.1"/>
    </source>
</evidence>
<protein>
    <submittedName>
        <fullName evidence="2">Uncharacterized protein</fullName>
    </submittedName>
</protein>
<name>A0AAV4NL76_CAEEX</name>
<evidence type="ECO:0000256" key="1">
    <source>
        <dbReference type="SAM" id="MobiDB-lite"/>
    </source>
</evidence>
<sequence>MIPKRVNRKKKAKKRKKKKKKNIPHTAEEQVLLVSSEDGYREYEENGEETSNPSAFSNSVCCNRGSLRLFLTSFFQCL</sequence>
<feature type="region of interest" description="Disordered" evidence="1">
    <location>
        <begin position="1"/>
        <end position="28"/>
    </location>
</feature>
<dbReference type="Proteomes" id="UP001054945">
    <property type="component" value="Unassembled WGS sequence"/>
</dbReference>
<dbReference type="EMBL" id="BPLR01003413">
    <property type="protein sequence ID" value="GIX84239.1"/>
    <property type="molecule type" value="Genomic_DNA"/>
</dbReference>
<feature type="compositionally biased region" description="Basic residues" evidence="1">
    <location>
        <begin position="1"/>
        <end position="23"/>
    </location>
</feature>